<dbReference type="Proteomes" id="UP001152799">
    <property type="component" value="Chromosome 5"/>
</dbReference>
<evidence type="ECO:0000256" key="9">
    <source>
        <dbReference type="ARBA" id="ARBA00023242"/>
    </source>
</evidence>
<dbReference type="PROSITE" id="PS00031">
    <property type="entry name" value="NUCLEAR_REC_DBD_1"/>
    <property type="match status" value="1"/>
</dbReference>
<dbReference type="SUPFAM" id="SSF48508">
    <property type="entry name" value="Nuclear receptor ligand-binding domain"/>
    <property type="match status" value="1"/>
</dbReference>
<feature type="domain" description="Nuclear receptor" evidence="11">
    <location>
        <begin position="20"/>
        <end position="97"/>
    </location>
</feature>
<name>A0A9P0DLU1_9CUCU</name>
<dbReference type="PANTHER" id="PTHR24083">
    <property type="entry name" value="NUCLEAR HORMONE RECEPTOR"/>
    <property type="match status" value="1"/>
</dbReference>
<comment type="similarity">
    <text evidence="10">Belongs to the nuclear hormone receptor family.</text>
</comment>
<dbReference type="PRINTS" id="PR00398">
    <property type="entry name" value="STRDHORMONER"/>
</dbReference>
<accession>A0A9P0DLU1</accession>
<evidence type="ECO:0000256" key="6">
    <source>
        <dbReference type="ARBA" id="ARBA00023125"/>
    </source>
</evidence>
<dbReference type="GO" id="GO:0000122">
    <property type="term" value="P:negative regulation of transcription by RNA polymerase II"/>
    <property type="evidence" value="ECO:0007669"/>
    <property type="project" value="UniProtKB-ARBA"/>
</dbReference>
<evidence type="ECO:0008006" key="15">
    <source>
        <dbReference type="Google" id="ProtNLM"/>
    </source>
</evidence>
<dbReference type="GO" id="GO:0043565">
    <property type="term" value="F:sequence-specific DNA binding"/>
    <property type="evidence" value="ECO:0007669"/>
    <property type="project" value="InterPro"/>
</dbReference>
<evidence type="ECO:0000256" key="3">
    <source>
        <dbReference type="ARBA" id="ARBA00022771"/>
    </source>
</evidence>
<evidence type="ECO:0000313" key="13">
    <source>
        <dbReference type="EMBL" id="CAH1130811.1"/>
    </source>
</evidence>
<dbReference type="SMART" id="SM00430">
    <property type="entry name" value="HOLI"/>
    <property type="match status" value="1"/>
</dbReference>
<dbReference type="Gene3D" id="1.10.565.10">
    <property type="entry name" value="Retinoid X Receptor"/>
    <property type="match status" value="1"/>
</dbReference>
<dbReference type="InterPro" id="IPR000536">
    <property type="entry name" value="Nucl_hrmn_rcpt_lig-bd"/>
</dbReference>
<evidence type="ECO:0000313" key="14">
    <source>
        <dbReference type="Proteomes" id="UP001152799"/>
    </source>
</evidence>
<dbReference type="InterPro" id="IPR001628">
    <property type="entry name" value="Znf_hrmn_rcpt"/>
</dbReference>
<evidence type="ECO:0000256" key="7">
    <source>
        <dbReference type="ARBA" id="ARBA00023163"/>
    </source>
</evidence>
<dbReference type="InterPro" id="IPR013088">
    <property type="entry name" value="Znf_NHR/GATA"/>
</dbReference>
<keyword evidence="2 10" id="KW-0479">Metal-binding</keyword>
<evidence type="ECO:0000256" key="5">
    <source>
        <dbReference type="ARBA" id="ARBA00023015"/>
    </source>
</evidence>
<keyword evidence="6 10" id="KW-0238">DNA-binding</keyword>
<keyword evidence="4 10" id="KW-0862">Zinc</keyword>
<dbReference type="Gene3D" id="3.30.50.10">
    <property type="entry name" value="Erythroid Transcription Factor GATA-1, subunit A"/>
    <property type="match status" value="1"/>
</dbReference>
<keyword evidence="9 10" id="KW-0539">Nucleus</keyword>
<dbReference type="FunFam" id="3.30.50.10:FF:000019">
    <property type="entry name" value="Nuclear receptor subfamily 2 group E member"/>
    <property type="match status" value="1"/>
</dbReference>
<evidence type="ECO:0000256" key="8">
    <source>
        <dbReference type="ARBA" id="ARBA00023170"/>
    </source>
</evidence>
<evidence type="ECO:0000256" key="10">
    <source>
        <dbReference type="RuleBase" id="RU004334"/>
    </source>
</evidence>
<evidence type="ECO:0000259" key="11">
    <source>
        <dbReference type="PROSITE" id="PS51030"/>
    </source>
</evidence>
<dbReference type="InterPro" id="IPR050274">
    <property type="entry name" value="Nuclear_hormone_rcpt_NR2"/>
</dbReference>
<protein>
    <recommendedName>
        <fullName evidence="15">Nuclear receptor subfamily 2 group E member 1</fullName>
    </recommendedName>
</protein>
<keyword evidence="3 10" id="KW-0863">Zinc-finger</keyword>
<comment type="subcellular location">
    <subcellularLocation>
        <location evidence="1 10">Nucleus</location>
    </subcellularLocation>
</comment>
<proteinExistence type="inferred from homology"/>
<organism evidence="13 14">
    <name type="scientific">Ceutorhynchus assimilis</name>
    <name type="common">cabbage seed weevil</name>
    <dbReference type="NCBI Taxonomy" id="467358"/>
    <lineage>
        <taxon>Eukaryota</taxon>
        <taxon>Metazoa</taxon>
        <taxon>Ecdysozoa</taxon>
        <taxon>Arthropoda</taxon>
        <taxon>Hexapoda</taxon>
        <taxon>Insecta</taxon>
        <taxon>Pterygota</taxon>
        <taxon>Neoptera</taxon>
        <taxon>Endopterygota</taxon>
        <taxon>Coleoptera</taxon>
        <taxon>Polyphaga</taxon>
        <taxon>Cucujiformia</taxon>
        <taxon>Curculionidae</taxon>
        <taxon>Ceutorhynchinae</taxon>
        <taxon>Ceutorhynchus</taxon>
    </lineage>
</organism>
<keyword evidence="8 10" id="KW-0675">Receptor</keyword>
<evidence type="ECO:0000256" key="4">
    <source>
        <dbReference type="ARBA" id="ARBA00022833"/>
    </source>
</evidence>
<gene>
    <name evidence="13" type="ORF">CEUTPL_LOCUS9415</name>
</gene>
<dbReference type="EMBL" id="OU892281">
    <property type="protein sequence ID" value="CAH1130811.1"/>
    <property type="molecule type" value="Genomic_DNA"/>
</dbReference>
<keyword evidence="5 10" id="KW-0805">Transcription regulation</keyword>
<evidence type="ECO:0000256" key="1">
    <source>
        <dbReference type="ARBA" id="ARBA00004123"/>
    </source>
</evidence>
<dbReference type="CDD" id="cd07163">
    <property type="entry name" value="NR_DBD_TLX"/>
    <property type="match status" value="1"/>
</dbReference>
<dbReference type="GO" id="GO:0005634">
    <property type="term" value="C:nucleus"/>
    <property type="evidence" value="ECO:0007669"/>
    <property type="project" value="UniProtKB-SubCell"/>
</dbReference>
<dbReference type="SUPFAM" id="SSF57716">
    <property type="entry name" value="Glucocorticoid receptor-like (DNA-binding domain)"/>
    <property type="match status" value="1"/>
</dbReference>
<dbReference type="GO" id="GO:0003700">
    <property type="term" value="F:DNA-binding transcription factor activity"/>
    <property type="evidence" value="ECO:0007669"/>
    <property type="project" value="InterPro"/>
</dbReference>
<dbReference type="GO" id="GO:0008270">
    <property type="term" value="F:zinc ion binding"/>
    <property type="evidence" value="ECO:0007669"/>
    <property type="project" value="UniProtKB-KW"/>
</dbReference>
<dbReference type="InterPro" id="IPR001723">
    <property type="entry name" value="Nuclear_hrmn_rcpt"/>
</dbReference>
<feature type="domain" description="NR LBD" evidence="12">
    <location>
        <begin position="153"/>
        <end position="401"/>
    </location>
</feature>
<dbReference type="PRINTS" id="PR00047">
    <property type="entry name" value="STROIDFINGER"/>
</dbReference>
<dbReference type="GO" id="GO:0032502">
    <property type="term" value="P:developmental process"/>
    <property type="evidence" value="ECO:0007669"/>
    <property type="project" value="UniProtKB-ARBA"/>
</dbReference>
<dbReference type="InterPro" id="IPR035500">
    <property type="entry name" value="NHR-like_dom_sf"/>
</dbReference>
<dbReference type="PROSITE" id="PS51843">
    <property type="entry name" value="NR_LBD"/>
    <property type="match status" value="1"/>
</dbReference>
<dbReference type="AlphaFoldDB" id="A0A9P0DLU1"/>
<evidence type="ECO:0000256" key="2">
    <source>
        <dbReference type="ARBA" id="ARBA00022723"/>
    </source>
</evidence>
<keyword evidence="7 10" id="KW-0804">Transcription</keyword>
<keyword evidence="14" id="KW-1185">Reference proteome</keyword>
<dbReference type="Pfam" id="PF00105">
    <property type="entry name" value="zf-C4"/>
    <property type="match status" value="1"/>
</dbReference>
<dbReference type="SMART" id="SM00399">
    <property type="entry name" value="ZnF_C4"/>
    <property type="match status" value="1"/>
</dbReference>
<reference evidence="13" key="1">
    <citation type="submission" date="2022-01" db="EMBL/GenBank/DDBJ databases">
        <authorList>
            <person name="King R."/>
        </authorList>
    </citation>
    <scope>NUCLEOTIDE SEQUENCE</scope>
</reference>
<dbReference type="PROSITE" id="PS51030">
    <property type="entry name" value="NUCLEAR_REC_DBD_2"/>
    <property type="match status" value="1"/>
</dbReference>
<dbReference type="Pfam" id="PF00104">
    <property type="entry name" value="Hormone_recep"/>
    <property type="match status" value="1"/>
</dbReference>
<evidence type="ECO:0000259" key="12">
    <source>
        <dbReference type="PROSITE" id="PS51843"/>
    </source>
</evidence>
<dbReference type="OrthoDB" id="10045640at2759"/>
<sequence length="403" mass="45158">MYNICDFIKMTISNTSRILDIPCKVCGDYSSGKHYNIFACDGCAGFFKRSIRRNRRYICKGKEGGSCTIDKAHRNQCRACRLQKCQDAGMNKEAVQHERGPRNSTIRRAMSSFFEHQQRAVMAYGGSPSESQPMVSPGGSGVLDLALPKTSLSSPTHLENPIVSNLPIMQPTTYGYLPRLPPIAFQTAPIISPPITPPPAVMPPEDICESAARLLFLNVQWTKNLPYFTSLPMSDQLLLLEDGWKDLFILGAVQFLPILDLSSLMEASDAFKKDDAPVFVQRVQEFQETLVHAKQFHLDPNEFSFLRVMSLFKAGNVSATGVSRNLIESRSVQIVANDAQMSLNKYLATTRIHDPLRFSKEFLLLNKIRSISADAIEELFFQKAVGKIPIVKIIADMYRNQQI</sequence>